<dbReference type="CDD" id="cd00038">
    <property type="entry name" value="CAP_ED"/>
    <property type="match status" value="1"/>
</dbReference>
<protein>
    <submittedName>
        <fullName evidence="6">Crp/Fnr family transcriptional regulator</fullName>
    </submittedName>
</protein>
<reference evidence="6 7" key="1">
    <citation type="submission" date="2020-03" db="EMBL/GenBank/DDBJ databases">
        <title>Complete genome sequence of Monaibacterium sp. ALG8 with diverse plasmids.</title>
        <authorList>
            <person name="Sun C."/>
        </authorList>
    </citation>
    <scope>NUCLEOTIDE SEQUENCE [LARGE SCALE GENOMIC DNA]</scope>
    <source>
        <strain evidence="6 7">ALG8</strain>
    </source>
</reference>
<dbReference type="Pfam" id="PF00027">
    <property type="entry name" value="cNMP_binding"/>
    <property type="match status" value="1"/>
</dbReference>
<dbReference type="InterPro" id="IPR036388">
    <property type="entry name" value="WH-like_DNA-bd_sf"/>
</dbReference>
<dbReference type="GO" id="GO:0005829">
    <property type="term" value="C:cytosol"/>
    <property type="evidence" value="ECO:0007669"/>
    <property type="project" value="TreeGrafter"/>
</dbReference>
<dbReference type="SUPFAM" id="SSF51206">
    <property type="entry name" value="cAMP-binding domain-like"/>
    <property type="match status" value="1"/>
</dbReference>
<feature type="domain" description="Cyclic nucleotide-binding" evidence="4">
    <location>
        <begin position="16"/>
        <end position="136"/>
    </location>
</feature>
<dbReference type="RefSeq" id="WP_166190242.1">
    <property type="nucleotide sequence ID" value="NZ_CP049811.1"/>
</dbReference>
<feature type="domain" description="HTH crp-type" evidence="5">
    <location>
        <begin position="150"/>
        <end position="222"/>
    </location>
</feature>
<keyword evidence="3" id="KW-0804">Transcription</keyword>
<evidence type="ECO:0000259" key="5">
    <source>
        <dbReference type="PROSITE" id="PS51063"/>
    </source>
</evidence>
<organism evidence="6 7">
    <name type="scientific">Pontivivens nitratireducens</name>
    <dbReference type="NCBI Taxonomy" id="2758038"/>
    <lineage>
        <taxon>Bacteria</taxon>
        <taxon>Pseudomonadati</taxon>
        <taxon>Pseudomonadota</taxon>
        <taxon>Alphaproteobacteria</taxon>
        <taxon>Rhodobacterales</taxon>
        <taxon>Paracoccaceae</taxon>
        <taxon>Pontivivens</taxon>
    </lineage>
</organism>
<evidence type="ECO:0000256" key="1">
    <source>
        <dbReference type="ARBA" id="ARBA00023015"/>
    </source>
</evidence>
<proteinExistence type="predicted"/>
<dbReference type="EMBL" id="CP049811">
    <property type="protein sequence ID" value="QIK40597.1"/>
    <property type="molecule type" value="Genomic_DNA"/>
</dbReference>
<dbReference type="KEGG" id="mon:G8E03_07355"/>
<dbReference type="PANTHER" id="PTHR24567">
    <property type="entry name" value="CRP FAMILY TRANSCRIPTIONAL REGULATORY PROTEIN"/>
    <property type="match status" value="1"/>
</dbReference>
<dbReference type="InterPro" id="IPR012318">
    <property type="entry name" value="HTH_CRP"/>
</dbReference>
<evidence type="ECO:0000313" key="6">
    <source>
        <dbReference type="EMBL" id="QIK40597.1"/>
    </source>
</evidence>
<evidence type="ECO:0000256" key="3">
    <source>
        <dbReference type="ARBA" id="ARBA00023163"/>
    </source>
</evidence>
<dbReference type="Gene3D" id="1.10.10.10">
    <property type="entry name" value="Winged helix-like DNA-binding domain superfamily/Winged helix DNA-binding domain"/>
    <property type="match status" value="1"/>
</dbReference>
<dbReference type="PROSITE" id="PS51063">
    <property type="entry name" value="HTH_CRP_2"/>
    <property type="match status" value="1"/>
</dbReference>
<dbReference type="GO" id="GO:0003677">
    <property type="term" value="F:DNA binding"/>
    <property type="evidence" value="ECO:0007669"/>
    <property type="project" value="UniProtKB-KW"/>
</dbReference>
<dbReference type="PROSITE" id="PS50042">
    <property type="entry name" value="CNMP_BINDING_3"/>
    <property type="match status" value="1"/>
</dbReference>
<dbReference type="SUPFAM" id="SSF46785">
    <property type="entry name" value="Winged helix' DNA-binding domain"/>
    <property type="match status" value="1"/>
</dbReference>
<keyword evidence="1" id="KW-0805">Transcription regulation</keyword>
<dbReference type="SMART" id="SM00419">
    <property type="entry name" value="HTH_CRP"/>
    <property type="match status" value="1"/>
</dbReference>
<dbReference type="AlphaFoldDB" id="A0A6G7VLC8"/>
<keyword evidence="2" id="KW-0238">DNA-binding</keyword>
<dbReference type="SMART" id="SM00100">
    <property type="entry name" value="cNMP"/>
    <property type="match status" value="1"/>
</dbReference>
<evidence type="ECO:0000313" key="7">
    <source>
        <dbReference type="Proteomes" id="UP000500791"/>
    </source>
</evidence>
<dbReference type="InterPro" id="IPR000595">
    <property type="entry name" value="cNMP-bd_dom"/>
</dbReference>
<evidence type="ECO:0000259" key="4">
    <source>
        <dbReference type="PROSITE" id="PS50042"/>
    </source>
</evidence>
<dbReference type="InterPro" id="IPR050397">
    <property type="entry name" value="Env_Response_Regulators"/>
</dbReference>
<dbReference type="InterPro" id="IPR014710">
    <property type="entry name" value="RmlC-like_jellyroll"/>
</dbReference>
<sequence>MIKRCDLPSSLAEFDIFASLDADALSDLANRVDIVRPERGELVVQHLDKSDDFYLVLSGQLTAILISGRGREVALGEMQRGTYFGEIAAIGGGERSASIFARTPAELARLPGRTLRALIRDQPGVAQVLLGDMVEKVRNLTQRSFELTALKLADRLTLFLVRAGLEQSVLIEGGELRPAPTHAEIAAQVGANREAVSRELSALAQMGVIGTRRGCITFLEPDRLIQHAHDMGDIDVS</sequence>
<dbReference type="InterPro" id="IPR018490">
    <property type="entry name" value="cNMP-bd_dom_sf"/>
</dbReference>
<dbReference type="InterPro" id="IPR036390">
    <property type="entry name" value="WH_DNA-bd_sf"/>
</dbReference>
<dbReference type="GO" id="GO:0003700">
    <property type="term" value="F:DNA-binding transcription factor activity"/>
    <property type="evidence" value="ECO:0007669"/>
    <property type="project" value="TreeGrafter"/>
</dbReference>
<dbReference type="Gene3D" id="2.60.120.10">
    <property type="entry name" value="Jelly Rolls"/>
    <property type="match status" value="1"/>
</dbReference>
<dbReference type="PANTHER" id="PTHR24567:SF74">
    <property type="entry name" value="HTH-TYPE TRANSCRIPTIONAL REGULATOR ARCR"/>
    <property type="match status" value="1"/>
</dbReference>
<name>A0A6G7VLC8_9RHOB</name>
<dbReference type="Pfam" id="PF13545">
    <property type="entry name" value="HTH_Crp_2"/>
    <property type="match status" value="1"/>
</dbReference>
<dbReference type="Proteomes" id="UP000500791">
    <property type="component" value="Chromosome"/>
</dbReference>
<gene>
    <name evidence="6" type="ORF">G8E03_07355</name>
</gene>
<evidence type="ECO:0000256" key="2">
    <source>
        <dbReference type="ARBA" id="ARBA00023125"/>
    </source>
</evidence>
<accession>A0A6G7VLC8</accession>
<keyword evidence="7" id="KW-1185">Reference proteome</keyword>